<evidence type="ECO:0000313" key="3">
    <source>
        <dbReference type="Proteomes" id="UP000269499"/>
    </source>
</evidence>
<keyword evidence="1" id="KW-0812">Transmembrane</keyword>
<keyword evidence="1" id="KW-0472">Membrane</keyword>
<proteinExistence type="predicted"/>
<sequence>MQWKWISKACDTPNNLGKQNLGLPNEAQLLTRQFLERIRKRAIRFRIWFKLDRLERAAIDLTIKVVERVKNSTLAQVILRIVNKIHQWLKPTLKERALSIGRPLAIKIACLAQKWGNQKASTWINDLGFIFYLGVSWLNTSIIYRHMPSE</sequence>
<feature type="transmembrane region" description="Helical" evidence="1">
    <location>
        <begin position="123"/>
        <end position="144"/>
    </location>
</feature>
<dbReference type="Proteomes" id="UP000269499">
    <property type="component" value="Unassembled WGS sequence"/>
</dbReference>
<evidence type="ECO:0000313" key="2">
    <source>
        <dbReference type="EMBL" id="RLE53683.1"/>
    </source>
</evidence>
<organism evidence="2 3">
    <name type="scientific">Thermoproteota archaeon</name>
    <dbReference type="NCBI Taxonomy" id="2056631"/>
    <lineage>
        <taxon>Archaea</taxon>
        <taxon>Thermoproteota</taxon>
    </lineage>
</organism>
<keyword evidence="1" id="KW-1133">Transmembrane helix</keyword>
<evidence type="ECO:0008006" key="4">
    <source>
        <dbReference type="Google" id="ProtNLM"/>
    </source>
</evidence>
<gene>
    <name evidence="2" type="ORF">DRJ26_03090</name>
</gene>
<dbReference type="AlphaFoldDB" id="A0A497F1Y5"/>
<comment type="caution">
    <text evidence="2">The sequence shown here is derived from an EMBL/GenBank/DDBJ whole genome shotgun (WGS) entry which is preliminary data.</text>
</comment>
<accession>A0A497F1Y5</accession>
<name>A0A497F1Y5_9CREN</name>
<reference evidence="2 3" key="1">
    <citation type="submission" date="2018-06" db="EMBL/GenBank/DDBJ databases">
        <title>Extensive metabolic versatility and redundancy in microbially diverse, dynamic hydrothermal sediments.</title>
        <authorList>
            <person name="Dombrowski N."/>
            <person name="Teske A."/>
            <person name="Baker B.J."/>
        </authorList>
    </citation>
    <scope>NUCLEOTIDE SEQUENCE [LARGE SCALE GENOMIC DNA]</scope>
    <source>
        <strain evidence="2">B20_G2</strain>
    </source>
</reference>
<evidence type="ECO:0000256" key="1">
    <source>
        <dbReference type="SAM" id="Phobius"/>
    </source>
</evidence>
<protein>
    <recommendedName>
        <fullName evidence="4">Transposase</fullName>
    </recommendedName>
</protein>
<dbReference type="EMBL" id="QMRA01000056">
    <property type="protein sequence ID" value="RLE53683.1"/>
    <property type="molecule type" value="Genomic_DNA"/>
</dbReference>